<dbReference type="SUPFAM" id="SSF47413">
    <property type="entry name" value="lambda repressor-like DNA-binding domains"/>
    <property type="match status" value="1"/>
</dbReference>
<organism evidence="2 3">
    <name type="scientific">Enterococcus phage EFDG1</name>
    <dbReference type="NCBI Taxonomy" id="1597976"/>
    <lineage>
        <taxon>Viruses</taxon>
        <taxon>Duplodnaviria</taxon>
        <taxon>Heunggongvirae</taxon>
        <taxon>Uroviricota</taxon>
        <taxon>Caudoviricetes</taxon>
        <taxon>Herelleviridae</taxon>
        <taxon>Brockvirinae</taxon>
        <taxon>Schiekvirus</taxon>
        <taxon>Schiekvirus EFDG1</taxon>
    </lineage>
</organism>
<dbReference type="PROSITE" id="PS50943">
    <property type="entry name" value="HTH_CROC1"/>
    <property type="match status" value="1"/>
</dbReference>
<dbReference type="SMART" id="SM00530">
    <property type="entry name" value="HTH_XRE"/>
    <property type="match status" value="1"/>
</dbReference>
<feature type="domain" description="HTH cro/C1-type" evidence="1">
    <location>
        <begin position="26"/>
        <end position="81"/>
    </location>
</feature>
<dbReference type="RefSeq" id="YP_009218407.1">
    <property type="nucleotide sequence ID" value="NC_029009.1"/>
</dbReference>
<dbReference type="KEGG" id="vg:26644565"/>
<evidence type="ECO:0000313" key="3">
    <source>
        <dbReference type="Proteomes" id="UP000032402"/>
    </source>
</evidence>
<reference evidence="2 3" key="1">
    <citation type="journal article" date="2015" name="Appl. Environ. Microbiol.">
        <title>Targeting Enterococcus faecalis Biofilms with Phage Therapy.</title>
        <authorList>
            <person name="Khalifa L."/>
            <person name="Brosh Y."/>
            <person name="Gelman D."/>
            <person name="Coppenhagen-Glazer S."/>
            <person name="Beyth S."/>
            <person name="Poradosu-Cohen R."/>
            <person name="Que Y.A."/>
            <person name="Beyth N."/>
            <person name="Hazan R."/>
        </authorList>
    </citation>
    <scope>NUCLEOTIDE SEQUENCE [LARGE SCALE GENOMIC DNA]</scope>
</reference>
<protein>
    <submittedName>
        <fullName evidence="2">Repressor</fullName>
    </submittedName>
</protein>
<dbReference type="GO" id="GO:0003677">
    <property type="term" value="F:DNA binding"/>
    <property type="evidence" value="ECO:0007669"/>
    <property type="project" value="InterPro"/>
</dbReference>
<name>A0A0C5K955_9CAUD</name>
<evidence type="ECO:0000313" key="2">
    <source>
        <dbReference type="EMBL" id="AJP61513.1"/>
    </source>
</evidence>
<dbReference type="InterPro" id="IPR010982">
    <property type="entry name" value="Lambda_DNA-bd_dom_sf"/>
</dbReference>
<evidence type="ECO:0000259" key="1">
    <source>
        <dbReference type="PROSITE" id="PS50943"/>
    </source>
</evidence>
<dbReference type="Gene3D" id="1.10.260.40">
    <property type="entry name" value="lambda repressor-like DNA-binding domains"/>
    <property type="match status" value="1"/>
</dbReference>
<dbReference type="InterPro" id="IPR001387">
    <property type="entry name" value="Cro/C1-type_HTH"/>
</dbReference>
<dbReference type="Pfam" id="PF01381">
    <property type="entry name" value="HTH_3"/>
    <property type="match status" value="1"/>
</dbReference>
<dbReference type="CDD" id="cd00093">
    <property type="entry name" value="HTH_XRE"/>
    <property type="match status" value="1"/>
</dbReference>
<dbReference type="EMBL" id="KP339049">
    <property type="protein sequence ID" value="AJP61513.1"/>
    <property type="molecule type" value="Genomic_DNA"/>
</dbReference>
<proteinExistence type="predicted"/>
<accession>A0A0C5K955</accession>
<dbReference type="GeneID" id="26644565"/>
<dbReference type="Proteomes" id="UP000032402">
    <property type="component" value="Segment"/>
</dbReference>
<keyword evidence="3" id="KW-1185">Reference proteome</keyword>
<sequence length="82" mass="9005">MAEAKKSYSDMTEEEAQYAMVLGARIAHAREGLGISQGELGKLAGFNQTTISLIETGKRLPNLKTLIRLSKILKKSLKITLE</sequence>